<sequence>MRALWNVLVFGLAIGLVSCKPNSSDVETPRYLFVSSGTCYVGNGLTAETPSRTVSKVKLDTGVVDSVVLDYNSVNAADRPQALVDYDSENILVLVENSSTNLRRIDLVKKAGGNSFSTYYSDSASLTNTAAHVVRSMMSTPDGGLLISKSVAAEKISSSKGRVTVGANPFINSPTGGANCGTTNNTLITSAVALPNGKYIIAHAAATPNNRVLFINNTTGYNSSADCTAPPAAPATTTFPTAMVYIPTAAGATTGYLLVAWSSSTANQDYIYAYNVNESTGAITGATKAYENTSVLRGISAMTYDSSTGSVYVANGSTALANAIEKFSFDSTSKTLTRSMTTPFSGTTFNTKCITSMLVAEESSQ</sequence>
<accession>A0ABT6DKT0</accession>
<dbReference type="RefSeq" id="WP_277578954.1">
    <property type="nucleotide sequence ID" value="NZ_JANRMI010000004.1"/>
</dbReference>
<evidence type="ECO:0000313" key="2">
    <source>
        <dbReference type="Proteomes" id="UP001152321"/>
    </source>
</evidence>
<evidence type="ECO:0000313" key="1">
    <source>
        <dbReference type="EMBL" id="MDG0817481.1"/>
    </source>
</evidence>
<name>A0ABT6DKT0_9BACT</name>
<dbReference type="SUPFAM" id="SSF63829">
    <property type="entry name" value="Calcium-dependent phosphotriesterase"/>
    <property type="match status" value="1"/>
</dbReference>
<dbReference type="EMBL" id="JANRMI010000004">
    <property type="protein sequence ID" value="MDG0817481.1"/>
    <property type="molecule type" value="Genomic_DNA"/>
</dbReference>
<dbReference type="Proteomes" id="UP001152321">
    <property type="component" value="Unassembled WGS sequence"/>
</dbReference>
<dbReference type="PROSITE" id="PS51257">
    <property type="entry name" value="PROKAR_LIPOPROTEIN"/>
    <property type="match status" value="1"/>
</dbReference>
<comment type="caution">
    <text evidence="1">The sequence shown here is derived from an EMBL/GenBank/DDBJ whole genome shotgun (WGS) entry which is preliminary data.</text>
</comment>
<keyword evidence="2" id="KW-1185">Reference proteome</keyword>
<protein>
    <submittedName>
        <fullName evidence="1">Uncharacterized protein</fullName>
    </submittedName>
</protein>
<organism evidence="1 2">
    <name type="scientific">Bdellovibrio svalbardensis</name>
    <dbReference type="NCBI Taxonomy" id="2972972"/>
    <lineage>
        <taxon>Bacteria</taxon>
        <taxon>Pseudomonadati</taxon>
        <taxon>Bdellovibrionota</taxon>
        <taxon>Bdellovibrionia</taxon>
        <taxon>Bdellovibrionales</taxon>
        <taxon>Pseudobdellovibrionaceae</taxon>
        <taxon>Bdellovibrio</taxon>
    </lineage>
</organism>
<proteinExistence type="predicted"/>
<gene>
    <name evidence="1" type="ORF">NWE73_13955</name>
</gene>
<reference evidence="1" key="1">
    <citation type="submission" date="2022-08" db="EMBL/GenBank/DDBJ databases">
        <title>Novel Bdellovibrio Species Isolated from Svalbard: Designation Bdellovibrio svalbardensis.</title>
        <authorList>
            <person name="Mitchell R.J."/>
            <person name="Choi S.Y."/>
        </authorList>
    </citation>
    <scope>NUCLEOTIDE SEQUENCE</scope>
    <source>
        <strain evidence="1">PAP01</strain>
    </source>
</reference>